<feature type="region of interest" description="Disordered" evidence="2">
    <location>
        <begin position="176"/>
        <end position="267"/>
    </location>
</feature>
<dbReference type="AlphaFoldDB" id="A0AAV9UK00"/>
<comment type="caution">
    <text evidence="4">The sequence shown here is derived from an EMBL/GenBank/DDBJ whole genome shotgun (WGS) entry which is preliminary data.</text>
</comment>
<dbReference type="EMBL" id="JAVHNQ010000007">
    <property type="protein sequence ID" value="KAK6341689.1"/>
    <property type="molecule type" value="Genomic_DNA"/>
</dbReference>
<evidence type="ECO:0000259" key="3">
    <source>
        <dbReference type="Pfam" id="PF16900"/>
    </source>
</evidence>
<dbReference type="Proteomes" id="UP001375240">
    <property type="component" value="Unassembled WGS sequence"/>
</dbReference>
<organism evidence="4 5">
    <name type="scientific">Orbilia brochopaga</name>
    <dbReference type="NCBI Taxonomy" id="3140254"/>
    <lineage>
        <taxon>Eukaryota</taxon>
        <taxon>Fungi</taxon>
        <taxon>Dikarya</taxon>
        <taxon>Ascomycota</taxon>
        <taxon>Pezizomycotina</taxon>
        <taxon>Orbiliomycetes</taxon>
        <taxon>Orbiliales</taxon>
        <taxon>Orbiliaceae</taxon>
        <taxon>Orbilia</taxon>
    </lineage>
</organism>
<accession>A0AAV9UK00</accession>
<keyword evidence="1" id="KW-0238">DNA-binding</keyword>
<dbReference type="InterPro" id="IPR031657">
    <property type="entry name" value="REPA_OB_2"/>
</dbReference>
<evidence type="ECO:0000313" key="4">
    <source>
        <dbReference type="EMBL" id="KAK6341689.1"/>
    </source>
</evidence>
<feature type="compositionally biased region" description="Basic and acidic residues" evidence="2">
    <location>
        <begin position="325"/>
        <end position="339"/>
    </location>
</feature>
<evidence type="ECO:0000256" key="2">
    <source>
        <dbReference type="SAM" id="MobiDB-lite"/>
    </source>
</evidence>
<evidence type="ECO:0000256" key="1">
    <source>
        <dbReference type="ARBA" id="ARBA00023125"/>
    </source>
</evidence>
<dbReference type="Gene3D" id="2.40.50.140">
    <property type="entry name" value="Nucleic acid-binding proteins"/>
    <property type="match status" value="1"/>
</dbReference>
<dbReference type="InterPro" id="IPR012340">
    <property type="entry name" value="NA-bd_OB-fold"/>
</dbReference>
<feature type="compositionally biased region" description="Basic and acidic residues" evidence="2">
    <location>
        <begin position="195"/>
        <end position="208"/>
    </location>
</feature>
<feature type="domain" description="Replication protein A OB" evidence="3">
    <location>
        <begin position="419"/>
        <end position="501"/>
    </location>
</feature>
<proteinExistence type="predicted"/>
<dbReference type="Pfam" id="PF16900">
    <property type="entry name" value="REPA_OB_2"/>
    <property type="match status" value="1"/>
</dbReference>
<sequence>MMPPAKPSSSRKSALPPILARVVSGAHGTRTPVREPLLRIIKVQGISMTAGPRENPDDETEPREGDTLYAYRIFLTDDVYIVGAVVDPCLHALVHDRVLMTGALVRLTDYDVKTSVKKFATGKFTRYLKVRDLIVQHSPSIRFIGDDDNKNPDMVNGITAAHYEDDDEMVVIKQEAPSQPSLSLPSSSRNLQADIRVDDRDRAGDANHRATTTGGDNVDPDERAYGLDDDDDDGLSQLVHDGDVDSGATTPDSYATADERPSSPDYTLDELDELTEEELAQWPAGRMEPKTVITEETIAATWRSSQKERVAEQKTRPAASSPPSSKKENAKPASREKGEASSMEQSSSAKAAGNPLKRSHDDSLPSSSPKSAKSTPFKSSPPQQNPMSTPIFTSSAPASTTTPTSTPPTPANTLTKLGDLYRKPLGSKVDVLAIIAACDDHTIKRSIGVKRDMHLLDPTAKRNVWLSVWVDADKFKPAVGACVLFRGLTVHRFDGRSLNAFKEVAGTEWHVVEPREDVAPGVDELKAWWHQRAIEETLKSFGEDDL</sequence>
<protein>
    <recommendedName>
        <fullName evidence="3">Replication protein A OB domain-containing protein</fullName>
    </recommendedName>
</protein>
<dbReference type="SUPFAM" id="SSF50249">
    <property type="entry name" value="Nucleic acid-binding proteins"/>
    <property type="match status" value="1"/>
</dbReference>
<feature type="compositionally biased region" description="Basic and acidic residues" evidence="2">
    <location>
        <begin position="305"/>
        <end position="315"/>
    </location>
</feature>
<gene>
    <name evidence="4" type="ORF">TWF696_008757</name>
</gene>
<reference evidence="4 5" key="1">
    <citation type="submission" date="2019-10" db="EMBL/GenBank/DDBJ databases">
        <authorList>
            <person name="Palmer J.M."/>
        </authorList>
    </citation>
    <scope>NUCLEOTIDE SEQUENCE [LARGE SCALE GENOMIC DNA]</scope>
    <source>
        <strain evidence="4 5">TWF696</strain>
    </source>
</reference>
<feature type="compositionally biased region" description="Low complexity" evidence="2">
    <location>
        <begin position="177"/>
        <end position="188"/>
    </location>
</feature>
<evidence type="ECO:0000313" key="5">
    <source>
        <dbReference type="Proteomes" id="UP001375240"/>
    </source>
</evidence>
<dbReference type="GO" id="GO:0003677">
    <property type="term" value="F:DNA binding"/>
    <property type="evidence" value="ECO:0007669"/>
    <property type="project" value="UniProtKB-KW"/>
</dbReference>
<feature type="region of interest" description="Disordered" evidence="2">
    <location>
        <begin position="300"/>
        <end position="415"/>
    </location>
</feature>
<name>A0AAV9UK00_9PEZI</name>
<feature type="compositionally biased region" description="Low complexity" evidence="2">
    <location>
        <begin position="364"/>
        <end position="404"/>
    </location>
</feature>
<keyword evidence="5" id="KW-1185">Reference proteome</keyword>